<dbReference type="EMBL" id="GL348713">
    <property type="protein sequence ID" value="EFH67474.1"/>
    <property type="molecule type" value="Genomic_DNA"/>
</dbReference>
<dbReference type="AlphaFoldDB" id="D7KM13"/>
<dbReference type="HOGENOM" id="CLU_118778_0_0_1"/>
<evidence type="ECO:0000256" key="1">
    <source>
        <dbReference type="SAM" id="MobiDB-lite"/>
    </source>
</evidence>
<dbReference type="STRING" id="81972.D7KM13"/>
<evidence type="ECO:0000313" key="2">
    <source>
        <dbReference type="EMBL" id="EFH67474.1"/>
    </source>
</evidence>
<proteinExistence type="predicted"/>
<reference evidence="3" key="1">
    <citation type="journal article" date="2011" name="Nat. Genet.">
        <title>The Arabidopsis lyrata genome sequence and the basis of rapid genome size change.</title>
        <authorList>
            <person name="Hu T.T."/>
            <person name="Pattyn P."/>
            <person name="Bakker E.G."/>
            <person name="Cao J."/>
            <person name="Cheng J.-F."/>
            <person name="Clark R.M."/>
            <person name="Fahlgren N."/>
            <person name="Fawcett J.A."/>
            <person name="Grimwood J."/>
            <person name="Gundlach H."/>
            <person name="Haberer G."/>
            <person name="Hollister J.D."/>
            <person name="Ossowski S."/>
            <person name="Ottilar R.P."/>
            <person name="Salamov A.A."/>
            <person name="Schneeberger K."/>
            <person name="Spannagl M."/>
            <person name="Wang X."/>
            <person name="Yang L."/>
            <person name="Nasrallah M.E."/>
            <person name="Bergelson J."/>
            <person name="Carrington J.C."/>
            <person name="Gaut B.S."/>
            <person name="Schmutz J."/>
            <person name="Mayer K.F.X."/>
            <person name="Van de Peer Y."/>
            <person name="Grigoriev I.V."/>
            <person name="Nordborg M."/>
            <person name="Weigel D."/>
            <person name="Guo Y.-L."/>
        </authorList>
    </citation>
    <scope>NUCLEOTIDE SEQUENCE [LARGE SCALE GENOMIC DNA]</scope>
    <source>
        <strain evidence="3">cv. MN47</strain>
    </source>
</reference>
<dbReference type="Proteomes" id="UP000008694">
    <property type="component" value="Unassembled WGS sequence"/>
</dbReference>
<dbReference type="eggNOG" id="KOG0817">
    <property type="taxonomic scope" value="Eukaryota"/>
</dbReference>
<protein>
    <submittedName>
        <fullName evidence="2">Predicted protein</fullName>
    </submittedName>
</protein>
<name>D7KM13_ARALL</name>
<keyword evidence="3" id="KW-1185">Reference proteome</keyword>
<accession>D7KM13</accession>
<organism evidence="3">
    <name type="scientific">Arabidopsis lyrata subsp. lyrata</name>
    <name type="common">Lyre-leaved rock-cress</name>
    <dbReference type="NCBI Taxonomy" id="81972"/>
    <lineage>
        <taxon>Eukaryota</taxon>
        <taxon>Viridiplantae</taxon>
        <taxon>Streptophyta</taxon>
        <taxon>Embryophyta</taxon>
        <taxon>Tracheophyta</taxon>
        <taxon>Spermatophyta</taxon>
        <taxon>Magnoliopsida</taxon>
        <taxon>eudicotyledons</taxon>
        <taxon>Gunneridae</taxon>
        <taxon>Pentapetalae</taxon>
        <taxon>rosids</taxon>
        <taxon>malvids</taxon>
        <taxon>Brassicales</taxon>
        <taxon>Brassicaceae</taxon>
        <taxon>Camelineae</taxon>
        <taxon>Arabidopsis</taxon>
    </lineage>
</organism>
<sequence length="199" mass="22665">MVVNSNHRLLSFSSVLVGFAVKRHGFSLKPMTNFFGFSYLLQHLQQVKAHMDSHFAVETHAEKKVEDVMPIATGHEKEELEVELEFKSEEVRVEESSNTATKRKEGGGDVVVAESEELRVEESSNTVEESETEAENEEKTELTIEEDDDDWEGIERGTAHGRHGHCSCQMFPYFSMFLYSLLCNSAFDLLVSWQLILLM</sequence>
<feature type="region of interest" description="Disordered" evidence="1">
    <location>
        <begin position="117"/>
        <end position="141"/>
    </location>
</feature>
<dbReference type="Gramene" id="scaffold_104054.1">
    <property type="protein sequence ID" value="scaffold_104054.1"/>
    <property type="gene ID" value="scaffold_104054.1"/>
</dbReference>
<gene>
    <name evidence="2" type="ORF">ARALYDRAFT_891260</name>
</gene>
<evidence type="ECO:0000313" key="3">
    <source>
        <dbReference type="Proteomes" id="UP000008694"/>
    </source>
</evidence>